<dbReference type="SMART" id="SM00671">
    <property type="entry name" value="SEL1"/>
    <property type="match status" value="7"/>
</dbReference>
<feature type="compositionally biased region" description="Pro residues" evidence="2">
    <location>
        <begin position="10"/>
        <end position="31"/>
    </location>
</feature>
<sequence>MARSASGGYPQPPSSPPPVYLRSSPPIPPVPREPRRDSFNRLYSKPIPRKSLTDPVYMPEDRPESQRYSVPRVRIHGESDPPEPDYHEDGIELTLPTDEFAHISLSEQQQQTHVKTIDGSSPPQVPEHRTYGHTPHSSASWSVVDPHKDNSLPNTSTSSLDQQPAKDSQTSSSRDSLDSATQASEIYEPLHYHHRPYEAPQPANQQSPATGSSENIQKPRPAANGRSLSTHSLGSDLGERRRSSRLSPYLHARGSSRDSSASPDVRPVSFVEQLNSCYPQPGPAPVQIGNSHLQSAVGNNASLLSHKQTFDMYLANVKKTDDPAIQYEFAIFMVNAMLEMPPDEADGASAVYGQKGSDINRASLLRESKSILQRLADRSYPFAQYYLADGYASGLFSKGKEDYDRAFPLFLAASKHGHVEACYRTALCYEFGWGTRVDAARAQQFYRQAASKNHPGAMLRMAKACLEGDMGLGKRYREGIKWMKRATDSSDVQYNSAPYELGLMHETGYGDDVFPDPAYAAQLFTKAADLGHIEASYRLGDAYEHGKLECPRDPALSIHFYTNAAQGGHPLAMMALCAWYLIGAEPVLEKDEYEAYEWAKRAAEAGLTKAQYAVGYFTETGIGCRPDHLAANVWYVQAAEQGDLRAKRRIAAIRAAVDGVNPEKASAAAAGTGRGQKEKKANEQLKAASLRNYHISCRRFSQENLEATWQCLDRGSTDQSESPR</sequence>
<feature type="compositionally biased region" description="Polar residues" evidence="2">
    <location>
        <begin position="105"/>
        <end position="122"/>
    </location>
</feature>
<accession>A0A146FZS4</accession>
<protein>
    <submittedName>
        <fullName evidence="3">Chitin synthase activator</fullName>
    </submittedName>
</protein>
<organism evidence="3 4">
    <name type="scientific">Aspergillus kawachii</name>
    <name type="common">White koji mold</name>
    <name type="synonym">Aspergillus awamori var. kawachi</name>
    <dbReference type="NCBI Taxonomy" id="1069201"/>
    <lineage>
        <taxon>Eukaryota</taxon>
        <taxon>Fungi</taxon>
        <taxon>Dikarya</taxon>
        <taxon>Ascomycota</taxon>
        <taxon>Pezizomycotina</taxon>
        <taxon>Eurotiomycetes</taxon>
        <taxon>Eurotiomycetidae</taxon>
        <taxon>Eurotiales</taxon>
        <taxon>Aspergillaceae</taxon>
        <taxon>Aspergillus</taxon>
        <taxon>Aspergillus subgen. Circumdati</taxon>
    </lineage>
</organism>
<dbReference type="InterPro" id="IPR011990">
    <property type="entry name" value="TPR-like_helical_dom_sf"/>
</dbReference>
<feature type="compositionally biased region" description="Polar residues" evidence="2">
    <location>
        <begin position="202"/>
        <end position="216"/>
    </location>
</feature>
<keyword evidence="1" id="KW-0677">Repeat</keyword>
<dbReference type="PANTHER" id="PTHR46430:SF1">
    <property type="entry name" value="CHITIN SYNTHASE REGULATOR SKT5-RELATED"/>
    <property type="match status" value="1"/>
</dbReference>
<dbReference type="PANTHER" id="PTHR46430">
    <property type="entry name" value="PROTEIN SKT5-RELATED"/>
    <property type="match status" value="1"/>
</dbReference>
<feature type="compositionally biased region" description="Polar residues" evidence="2">
    <location>
        <begin position="151"/>
        <end position="166"/>
    </location>
</feature>
<dbReference type="VEuPathDB" id="FungiDB:ASPFODRAFT_652593"/>
<name>A0A146FZS4_ASPKA</name>
<dbReference type="AlphaFoldDB" id="A0A146FZS4"/>
<dbReference type="Proteomes" id="UP000075230">
    <property type="component" value="Unassembled WGS sequence"/>
</dbReference>
<feature type="region of interest" description="Disordered" evidence="2">
    <location>
        <begin position="196"/>
        <end position="265"/>
    </location>
</feature>
<dbReference type="Pfam" id="PF08238">
    <property type="entry name" value="Sel1"/>
    <property type="match status" value="7"/>
</dbReference>
<evidence type="ECO:0000256" key="1">
    <source>
        <dbReference type="ARBA" id="ARBA00022737"/>
    </source>
</evidence>
<feature type="region of interest" description="Disordered" evidence="2">
    <location>
        <begin position="1"/>
        <end position="91"/>
    </location>
</feature>
<feature type="region of interest" description="Disordered" evidence="2">
    <location>
        <begin position="105"/>
        <end position="180"/>
    </location>
</feature>
<dbReference type="Gene3D" id="1.25.40.10">
    <property type="entry name" value="Tetratricopeptide repeat domain"/>
    <property type="match status" value="2"/>
</dbReference>
<dbReference type="EMBL" id="BCWF01000032">
    <property type="protein sequence ID" value="GAT30191.1"/>
    <property type="molecule type" value="Genomic_DNA"/>
</dbReference>
<feature type="compositionally biased region" description="Basic and acidic residues" evidence="2">
    <location>
        <begin position="75"/>
        <end position="90"/>
    </location>
</feature>
<reference evidence="3 4" key="1">
    <citation type="journal article" date="2016" name="DNA Res.">
        <title>Genome sequence of Aspergillus luchuensis NBRC 4314.</title>
        <authorList>
            <person name="Yamada O."/>
            <person name="Machida M."/>
            <person name="Hosoyama A."/>
            <person name="Goto M."/>
            <person name="Takahashi T."/>
            <person name="Futagami T."/>
            <person name="Yamagata Y."/>
            <person name="Takeuchi M."/>
            <person name="Kobayashi T."/>
            <person name="Koike H."/>
            <person name="Abe K."/>
            <person name="Asai K."/>
            <person name="Arita M."/>
            <person name="Fujita N."/>
            <person name="Fukuda K."/>
            <person name="Higa K."/>
            <person name="Horikawa H."/>
            <person name="Ishikawa T."/>
            <person name="Jinno K."/>
            <person name="Kato Y."/>
            <person name="Kirimura K."/>
            <person name="Mizutani O."/>
            <person name="Nakasone K."/>
            <person name="Sano M."/>
            <person name="Shiraishi Y."/>
            <person name="Tsukahara M."/>
            <person name="Gomi K."/>
        </authorList>
    </citation>
    <scope>NUCLEOTIDE SEQUENCE [LARGE SCALE GENOMIC DNA]</scope>
    <source>
        <strain evidence="3 4">RIB 2604</strain>
    </source>
</reference>
<reference evidence="4" key="2">
    <citation type="submission" date="2016-02" db="EMBL/GenBank/DDBJ databases">
        <title>Genome sequencing of Aspergillus luchuensis NBRC 4314.</title>
        <authorList>
            <person name="Yamada O."/>
        </authorList>
    </citation>
    <scope>NUCLEOTIDE SEQUENCE [LARGE SCALE GENOMIC DNA]</scope>
    <source>
        <strain evidence="4">RIB 2604</strain>
    </source>
</reference>
<proteinExistence type="predicted"/>
<dbReference type="SUPFAM" id="SSF81901">
    <property type="entry name" value="HCP-like"/>
    <property type="match status" value="1"/>
</dbReference>
<comment type="caution">
    <text evidence="3">The sequence shown here is derived from an EMBL/GenBank/DDBJ whole genome shotgun (WGS) entry which is preliminary data.</text>
</comment>
<gene>
    <name evidence="3" type="ORF">RIB2604_03301650</name>
</gene>
<evidence type="ECO:0000313" key="3">
    <source>
        <dbReference type="EMBL" id="GAT30191.1"/>
    </source>
</evidence>
<dbReference type="InterPro" id="IPR051726">
    <property type="entry name" value="Chitin_Synth_Reg"/>
</dbReference>
<evidence type="ECO:0000313" key="4">
    <source>
        <dbReference type="Proteomes" id="UP000075230"/>
    </source>
</evidence>
<evidence type="ECO:0000256" key="2">
    <source>
        <dbReference type="SAM" id="MobiDB-lite"/>
    </source>
</evidence>
<dbReference type="InterPro" id="IPR006597">
    <property type="entry name" value="Sel1-like"/>
</dbReference>